<feature type="domain" description="PilZ" evidence="1">
    <location>
        <begin position="40"/>
        <end position="142"/>
    </location>
</feature>
<protein>
    <submittedName>
        <fullName evidence="2">TIGR02266 family protein</fullName>
    </submittedName>
</protein>
<dbReference type="NCBIfam" id="TIGR02266">
    <property type="entry name" value="gmx_TIGR02266"/>
    <property type="match status" value="1"/>
</dbReference>
<dbReference type="Gene3D" id="2.40.10.220">
    <property type="entry name" value="predicted glycosyltransferase like domains"/>
    <property type="match status" value="1"/>
</dbReference>
<evidence type="ECO:0000313" key="3">
    <source>
        <dbReference type="Proteomes" id="UP000316360"/>
    </source>
</evidence>
<comment type="caution">
    <text evidence="2">The sequence shown here is derived from an EMBL/GenBank/DDBJ whole genome shotgun (WGS) entry which is preliminary data.</text>
</comment>
<dbReference type="InterPro" id="IPR009875">
    <property type="entry name" value="PilZ_domain"/>
</dbReference>
<dbReference type="AlphaFoldDB" id="A0A523RZX8"/>
<dbReference type="Pfam" id="PF07238">
    <property type="entry name" value="PilZ"/>
    <property type="match status" value="1"/>
</dbReference>
<dbReference type="InterPro" id="IPR011752">
    <property type="entry name" value="PilV_Myxo-type"/>
</dbReference>
<evidence type="ECO:0000259" key="1">
    <source>
        <dbReference type="Pfam" id="PF07238"/>
    </source>
</evidence>
<dbReference type="SUPFAM" id="SSF141371">
    <property type="entry name" value="PilZ domain-like"/>
    <property type="match status" value="1"/>
</dbReference>
<dbReference type="EMBL" id="SOKJ01000173">
    <property type="protein sequence ID" value="TET11181.1"/>
    <property type="molecule type" value="Genomic_DNA"/>
</dbReference>
<reference evidence="2 3" key="1">
    <citation type="submission" date="2019-03" db="EMBL/GenBank/DDBJ databases">
        <title>Metabolic potential of uncultured bacteria and archaea associated with petroleum seepage in deep-sea sediments.</title>
        <authorList>
            <person name="Dong X."/>
            <person name="Hubert C."/>
        </authorList>
    </citation>
    <scope>NUCLEOTIDE SEQUENCE [LARGE SCALE GENOMIC DNA]</scope>
    <source>
        <strain evidence="2">E44_bin7</strain>
    </source>
</reference>
<dbReference type="GO" id="GO:0035438">
    <property type="term" value="F:cyclic-di-GMP binding"/>
    <property type="evidence" value="ECO:0007669"/>
    <property type="project" value="InterPro"/>
</dbReference>
<proteinExistence type="predicted"/>
<organism evidence="2 3">
    <name type="scientific">Aerophobetes bacterium</name>
    <dbReference type="NCBI Taxonomy" id="2030807"/>
    <lineage>
        <taxon>Bacteria</taxon>
        <taxon>Candidatus Aerophobota</taxon>
    </lineage>
</organism>
<evidence type="ECO:0000313" key="2">
    <source>
        <dbReference type="EMBL" id="TET11181.1"/>
    </source>
</evidence>
<sequence length="286" mass="33503">MTASLAINQHPPHFQILRPRYRRGSGIEGLFAEEDFIVEERRKDSRFSASIEVRFKNVKHFLWAYSKDISKGGIFIRTTNPMPLNIIVQLKLFLPGRSREVSAVAEVSYILKEGEAKRGPGMGLQLIGFDKEGKKEIEMYLKEIRNRNAKLKKTAKPIRKKLQLRLNRDIAQVGIHPDYLEFWEKYTLKEAPGIKRDISDGIFIRRVEQKEWGLPVEWIGSWIYATNEELYKEKIAEGYELVALHKEYKIPCLFKCMEKGATEEFWAPDKREVEQNFDWLLPLEDE</sequence>
<gene>
    <name evidence="2" type="ORF">E3J84_03205</name>
</gene>
<accession>A0A523RZX8</accession>
<dbReference type="Proteomes" id="UP000316360">
    <property type="component" value="Unassembled WGS sequence"/>
</dbReference>
<name>A0A523RZX8_UNCAE</name>